<reference evidence="4 5" key="1">
    <citation type="journal article" date="2015" name="Genome Announc.">
        <title>Complete Genome Sequence of a Novel Bacterium within the Family Rhodocyclaceae That Degrades Polycyclic Aromatic Hydrocarbons.</title>
        <authorList>
            <person name="Singleton D.R."/>
            <person name="Dickey A.N."/>
            <person name="Scholl E.H."/>
            <person name="Wright F.A."/>
            <person name="Aitken M.D."/>
        </authorList>
    </citation>
    <scope>NUCLEOTIDE SEQUENCE [LARGE SCALE GENOMIC DNA]</scope>
    <source>
        <strain evidence="5">PG1-Ca6</strain>
    </source>
</reference>
<dbReference type="EMBL" id="CP010554">
    <property type="protein sequence ID" value="AJP49121.1"/>
    <property type="molecule type" value="Genomic_DNA"/>
</dbReference>
<dbReference type="STRING" id="1565605.PG1C_13145"/>
<proteinExistence type="predicted"/>
<keyword evidence="2" id="KW-0472">Membrane</keyword>
<dbReference type="RefSeq" id="WP_202635223.1">
    <property type="nucleotide sequence ID" value="NZ_CP010554.1"/>
</dbReference>
<dbReference type="PANTHER" id="PTHR30441">
    <property type="entry name" value="DUF748 DOMAIN-CONTAINING PROTEIN"/>
    <property type="match status" value="1"/>
</dbReference>
<protein>
    <recommendedName>
        <fullName evidence="3">AsmA domain-containing protein</fullName>
    </recommendedName>
</protein>
<organism evidence="4 5">
    <name type="scientific">Rugosibacter aromaticivorans</name>
    <dbReference type="NCBI Taxonomy" id="1565605"/>
    <lineage>
        <taxon>Bacteria</taxon>
        <taxon>Pseudomonadati</taxon>
        <taxon>Pseudomonadota</taxon>
        <taxon>Betaproteobacteria</taxon>
        <taxon>Nitrosomonadales</taxon>
        <taxon>Sterolibacteriaceae</taxon>
        <taxon>Rugosibacter</taxon>
    </lineage>
</organism>
<dbReference type="GO" id="GO:0090313">
    <property type="term" value="P:regulation of protein targeting to membrane"/>
    <property type="evidence" value="ECO:0007669"/>
    <property type="project" value="TreeGrafter"/>
</dbReference>
<evidence type="ECO:0000256" key="1">
    <source>
        <dbReference type="SAM" id="Coils"/>
    </source>
</evidence>
<dbReference type="GO" id="GO:0005886">
    <property type="term" value="C:plasma membrane"/>
    <property type="evidence" value="ECO:0007669"/>
    <property type="project" value="TreeGrafter"/>
</dbReference>
<dbReference type="InterPro" id="IPR052894">
    <property type="entry name" value="AsmA-related"/>
</dbReference>
<dbReference type="AlphaFoldDB" id="A0A0C5JPA9"/>
<feature type="coiled-coil region" evidence="1">
    <location>
        <begin position="747"/>
        <end position="778"/>
    </location>
</feature>
<accession>A0A0C5JPA9</accession>
<sequence length="790" mass="83639">MKIIRLAGIVVSIGLLLLAIFSGVLYAMFDSEKIKAELARAVFVKTQRQLTMTGPLQLSLWPNVGVKLGHTTLSEPASSREFLTLDSARIAVAVMPLLAKQVVVNRLEADGLTATLIKRKDGTLNTADLSSDKTEDKKEKVGAGETATQFDVAGITLTNAHVVWRDEQAGSTTTLAKLNIATGHVLADSQHQTLAVDAVALKDVQINRRDETTGSTMALVGLSFSADHVAASSELKTLVVDSLALKNKQFSQRDGKTGETTRLDDLSFSAAHVAADSGRQTLAVDDVALATRGKRGSNVFDIDLAAPQLTLTPGKVTGKTISLNAKFNGGGRQTTAKIALSGVEGTLSDVKVTRMVLDADSNSGTTALKIHLASPLSANLTTQTVTLQKIAGTVDMKNPVLPMKQVSLPLNGSAQVDVKKQRAAVKLATQFDESKVFLDARIDHFSPPASGFDLTIDRLNVDKYFPPKPAVATSSAGAADQASASADSPLDFSALHGLNLHGAVRIGSLQVKNLKFAQLNATLKAANGRLDISPLSANLYEGSMNGSLTVNAQGNGVAVRQKLVGVSINPLLKDLADKDLIAGKGTVTVDATGQGATVLALKKSLAGSASLILRDGAIKGINLAQSLRDIKATLGAKQEVTQVSRGVDKTDFSELAASFRIAGGVAHNDDLAMKSPFLRLSGAGDIDIGNNRINYLAKARVVNTSAGQDGKEVDQVKGVTVPVRVTGPLDKITWKIEFANAIGDLLKEKTQVRIDEKKQQLQQKVDEKKQEIRQKATDQLKDKLKGLFGR</sequence>
<dbReference type="HOGENOM" id="CLU_012870_0_0_4"/>
<keyword evidence="1" id="KW-0175">Coiled coil</keyword>
<dbReference type="KEGG" id="rbu:PG1C_13145"/>
<evidence type="ECO:0000313" key="4">
    <source>
        <dbReference type="EMBL" id="AJP49121.1"/>
    </source>
</evidence>
<gene>
    <name evidence="4" type="ORF">PG1C_13145</name>
</gene>
<dbReference type="PANTHER" id="PTHR30441:SF4">
    <property type="entry name" value="PROTEIN ASMA"/>
    <property type="match status" value="1"/>
</dbReference>
<keyword evidence="2" id="KW-0812">Transmembrane</keyword>
<dbReference type="InterPro" id="IPR007844">
    <property type="entry name" value="AsmA"/>
</dbReference>
<dbReference type="PATRIC" id="fig|1565605.3.peg.2784"/>
<feature type="transmembrane region" description="Helical" evidence="2">
    <location>
        <begin position="7"/>
        <end position="29"/>
    </location>
</feature>
<evidence type="ECO:0000256" key="2">
    <source>
        <dbReference type="SAM" id="Phobius"/>
    </source>
</evidence>
<dbReference type="Pfam" id="PF05170">
    <property type="entry name" value="AsmA"/>
    <property type="match status" value="1"/>
</dbReference>
<keyword evidence="5" id="KW-1185">Reference proteome</keyword>
<feature type="domain" description="AsmA" evidence="3">
    <location>
        <begin position="1"/>
        <end position="670"/>
    </location>
</feature>
<evidence type="ECO:0000313" key="5">
    <source>
        <dbReference type="Proteomes" id="UP000061603"/>
    </source>
</evidence>
<evidence type="ECO:0000259" key="3">
    <source>
        <dbReference type="Pfam" id="PF05170"/>
    </source>
</evidence>
<dbReference type="Proteomes" id="UP000061603">
    <property type="component" value="Chromosome"/>
</dbReference>
<keyword evidence="2" id="KW-1133">Transmembrane helix</keyword>
<name>A0A0C5JPA9_9PROT</name>